<accession>A0A0D6LU46</accession>
<evidence type="ECO:0000256" key="5">
    <source>
        <dbReference type="SAM" id="Coils"/>
    </source>
</evidence>
<feature type="compositionally biased region" description="Basic and acidic residues" evidence="6">
    <location>
        <begin position="411"/>
        <end position="447"/>
    </location>
</feature>
<dbReference type="GO" id="GO:0033260">
    <property type="term" value="P:nuclear DNA replication"/>
    <property type="evidence" value="ECO:0007669"/>
    <property type="project" value="TreeGrafter"/>
</dbReference>
<feature type="region of interest" description="Disordered" evidence="6">
    <location>
        <begin position="242"/>
        <end position="273"/>
    </location>
</feature>
<keyword evidence="8" id="KW-1185">Reference proteome</keyword>
<feature type="region of interest" description="Disordered" evidence="6">
    <location>
        <begin position="406"/>
        <end position="478"/>
    </location>
</feature>
<organism evidence="7 8">
    <name type="scientific">Ancylostoma ceylanicum</name>
    <dbReference type="NCBI Taxonomy" id="53326"/>
    <lineage>
        <taxon>Eukaryota</taxon>
        <taxon>Metazoa</taxon>
        <taxon>Ecdysozoa</taxon>
        <taxon>Nematoda</taxon>
        <taxon>Chromadorea</taxon>
        <taxon>Rhabditida</taxon>
        <taxon>Rhabditina</taxon>
        <taxon>Rhabditomorpha</taxon>
        <taxon>Strongyloidea</taxon>
        <taxon>Ancylostomatidae</taxon>
        <taxon>Ancylostomatinae</taxon>
        <taxon>Ancylostoma</taxon>
    </lineage>
</organism>
<evidence type="ECO:0000256" key="4">
    <source>
        <dbReference type="ARBA" id="ARBA00025806"/>
    </source>
</evidence>
<keyword evidence="5" id="KW-0175">Coiled coil</keyword>
<evidence type="ECO:0000256" key="6">
    <source>
        <dbReference type="SAM" id="MobiDB-lite"/>
    </source>
</evidence>
<gene>
    <name evidence="7" type="ORF">ANCCEY_07349</name>
</gene>
<evidence type="ECO:0000256" key="1">
    <source>
        <dbReference type="ARBA" id="ARBA00004123"/>
    </source>
</evidence>
<comment type="subcellular location">
    <subcellularLocation>
        <location evidence="1">Nucleus</location>
    </subcellularLocation>
</comment>
<protein>
    <submittedName>
        <fullName evidence="7">Uncharacterized protein</fullName>
    </submittedName>
</protein>
<dbReference type="PANTHER" id="PTHR12972:SF0">
    <property type="entry name" value="PROTEIN DOWNSTREAM NEIGHBOR OF SON"/>
    <property type="match status" value="1"/>
</dbReference>
<comment type="similarity">
    <text evidence="4">Belongs to the DONSON family.</text>
</comment>
<reference evidence="7 8" key="1">
    <citation type="submission" date="2013-05" db="EMBL/GenBank/DDBJ databases">
        <title>Draft genome of the parasitic nematode Anyclostoma ceylanicum.</title>
        <authorList>
            <person name="Mitreva M."/>
        </authorList>
    </citation>
    <scope>NUCLEOTIDE SEQUENCE [LARGE SCALE GENOMIC DNA]</scope>
</reference>
<evidence type="ECO:0000313" key="7">
    <source>
        <dbReference type="EMBL" id="EPB73576.1"/>
    </source>
</evidence>
<dbReference type="GO" id="GO:0005634">
    <property type="term" value="C:nucleus"/>
    <property type="evidence" value="ECO:0007669"/>
    <property type="project" value="UniProtKB-SubCell"/>
</dbReference>
<keyword evidence="2" id="KW-0217">Developmental protein</keyword>
<evidence type="ECO:0000256" key="2">
    <source>
        <dbReference type="ARBA" id="ARBA00022473"/>
    </source>
</evidence>
<dbReference type="PANTHER" id="PTHR12972">
    <property type="entry name" value="DOWNSTREAM NEIGHBOR OF SON"/>
    <property type="match status" value="1"/>
</dbReference>
<dbReference type="EMBL" id="KE124982">
    <property type="protein sequence ID" value="EPB73576.1"/>
    <property type="molecule type" value="Genomic_DNA"/>
</dbReference>
<dbReference type="InterPro" id="IPR024861">
    <property type="entry name" value="Donson"/>
</dbReference>
<keyword evidence="3" id="KW-0539">Nucleus</keyword>
<name>A0A0D6LU46_9BILA</name>
<feature type="compositionally biased region" description="Polar residues" evidence="6">
    <location>
        <begin position="465"/>
        <end position="477"/>
    </location>
</feature>
<evidence type="ECO:0000313" key="8">
    <source>
        <dbReference type="Proteomes" id="UP000054495"/>
    </source>
</evidence>
<sequence length="621" mass="69728">MTRIEMAGIIDVENMVDHRQVALLVGRDSEKVRLRRALEIAEIVMYDRGHEINALHTRLQELRRRAEHLEERAENEKLRRKEEHEMFVGKLRDARSAVPAEQMLTEKFKQDLGRLRWSISQSQIEALENDPSSTEEVILSHLRAGDVKETEIVMKADSKIRVHMEAGTAGRSPSWKNPRERLKNHLRRTNSNRSLTASLDNAAKIVDADIGSQEVIPSNISLRSSPIRKRRKRGYEEHVSFESSTAWDDSNANDPFSNESSDDGPTTPRRSSLLHEHSCDSVQFVVGTGDPTRCDSYGSSRVGVLILAVPLFFVVVNISESGHIVSTEDSSSCFQTCGGLRHVVIVTPTTLGFRQYLRSEGVEYEVIKKKTHSSTKTFTSFKLQCDEDSTSNLEWSGVTESQPPLFSYDVASKDSPHESHNKENNSDVGHSEESPSKADISGDHEWLENIGMSPRKSAKLRRYKSTGSASNLTNEASLNRPDSDDVAAVLVKGSQVQTLYNLLQSSRVCRSIAGPHANIPPTLISSSPFLHAQLQTLKKSSQVIRKKQFEYVLELDDGPIMPHTIPLVVEFIRRSGVCNEEPVTIRVNDRSICIGINDVDSELSDWNEIRVGKENILWEKT</sequence>
<evidence type="ECO:0000256" key="3">
    <source>
        <dbReference type="ARBA" id="ARBA00023242"/>
    </source>
</evidence>
<dbReference type="AlphaFoldDB" id="A0A0D6LU46"/>
<feature type="coiled-coil region" evidence="5">
    <location>
        <begin position="52"/>
        <end position="86"/>
    </location>
</feature>
<proteinExistence type="inferred from homology"/>
<feature type="compositionally biased region" description="Polar residues" evidence="6">
    <location>
        <begin position="242"/>
        <end position="259"/>
    </location>
</feature>
<dbReference type="Proteomes" id="UP000054495">
    <property type="component" value="Unassembled WGS sequence"/>
</dbReference>